<proteinExistence type="predicted"/>
<sequence>AVALDSGYLTMPICRELRGQGIFTVIAHRSFRPDKDLFPKWRFKYIPEQDVYLCPAKHQLTYRTTNREGYRQYKSNPEICKQCPFLKNCTKSKNHTKILTCHVWEDAKEWVRQNRLSPRGKTLYKRRKETIERSFADAKEL</sequence>
<accession>A0ABW2RFJ0</accession>
<evidence type="ECO:0000259" key="1">
    <source>
        <dbReference type="Pfam" id="PF13751"/>
    </source>
</evidence>
<comment type="caution">
    <text evidence="2">The sequence shown here is derived from an EMBL/GenBank/DDBJ whole genome shotgun (WGS) entry which is preliminary data.</text>
</comment>
<evidence type="ECO:0000313" key="3">
    <source>
        <dbReference type="Proteomes" id="UP001596500"/>
    </source>
</evidence>
<feature type="non-terminal residue" evidence="2">
    <location>
        <position position="141"/>
    </location>
</feature>
<dbReference type="PANTHER" id="PTHR33408">
    <property type="entry name" value="TRANSPOSASE"/>
    <property type="match status" value="1"/>
</dbReference>
<evidence type="ECO:0000313" key="2">
    <source>
        <dbReference type="EMBL" id="MFC7439738.1"/>
    </source>
</evidence>
<dbReference type="Proteomes" id="UP001596500">
    <property type="component" value="Unassembled WGS sequence"/>
</dbReference>
<gene>
    <name evidence="2" type="ORF">ACFQNG_00965</name>
</gene>
<protein>
    <submittedName>
        <fullName evidence="2">Transposase</fullName>
    </submittedName>
</protein>
<dbReference type="EMBL" id="JBHTBW010000003">
    <property type="protein sequence ID" value="MFC7439738.1"/>
    <property type="molecule type" value="Genomic_DNA"/>
</dbReference>
<reference evidence="3" key="1">
    <citation type="journal article" date="2019" name="Int. J. Syst. Evol. Microbiol.">
        <title>The Global Catalogue of Microorganisms (GCM) 10K type strain sequencing project: providing services to taxonomists for standard genome sequencing and annotation.</title>
        <authorList>
            <consortium name="The Broad Institute Genomics Platform"/>
            <consortium name="The Broad Institute Genome Sequencing Center for Infectious Disease"/>
            <person name="Wu L."/>
            <person name="Ma J."/>
        </authorList>
    </citation>
    <scope>NUCLEOTIDE SEQUENCE [LARGE SCALE GENOMIC DNA]</scope>
    <source>
        <strain evidence="3">CGMCC 1.12942</strain>
    </source>
</reference>
<name>A0ABW2RFJ0_9BACL</name>
<organism evidence="2 3">
    <name type="scientific">Laceyella putida</name>
    <dbReference type="NCBI Taxonomy" id="110101"/>
    <lineage>
        <taxon>Bacteria</taxon>
        <taxon>Bacillati</taxon>
        <taxon>Bacillota</taxon>
        <taxon>Bacilli</taxon>
        <taxon>Bacillales</taxon>
        <taxon>Thermoactinomycetaceae</taxon>
        <taxon>Laceyella</taxon>
    </lineage>
</organism>
<dbReference type="RefSeq" id="WP_379862918.1">
    <property type="nucleotide sequence ID" value="NZ_JBHTBW010000003.1"/>
</dbReference>
<feature type="domain" description="Transposase DDE" evidence="1">
    <location>
        <begin position="53"/>
        <end position="140"/>
    </location>
</feature>
<dbReference type="Pfam" id="PF13751">
    <property type="entry name" value="DDE_Tnp_1_6"/>
    <property type="match status" value="1"/>
</dbReference>
<feature type="non-terminal residue" evidence="2">
    <location>
        <position position="1"/>
    </location>
</feature>
<dbReference type="PANTHER" id="PTHR33408:SF2">
    <property type="entry name" value="TRANSPOSASE DDE DOMAIN-CONTAINING PROTEIN"/>
    <property type="match status" value="1"/>
</dbReference>
<dbReference type="InterPro" id="IPR025668">
    <property type="entry name" value="Tnp_DDE_dom"/>
</dbReference>
<keyword evidence="3" id="KW-1185">Reference proteome</keyword>